<dbReference type="CDD" id="cd14789">
    <property type="entry name" value="Tiki"/>
    <property type="match status" value="1"/>
</dbReference>
<organism evidence="2 3">
    <name type="scientific">Brucella pseudogrignonensis</name>
    <dbReference type="NCBI Taxonomy" id="419475"/>
    <lineage>
        <taxon>Bacteria</taxon>
        <taxon>Pseudomonadati</taxon>
        <taxon>Pseudomonadota</taxon>
        <taxon>Alphaproteobacteria</taxon>
        <taxon>Hyphomicrobiales</taxon>
        <taxon>Brucellaceae</taxon>
        <taxon>Brucella/Ochrobactrum group</taxon>
        <taxon>Brucella</taxon>
    </lineage>
</organism>
<dbReference type="Proteomes" id="UP001184614">
    <property type="component" value="Unassembled WGS sequence"/>
</dbReference>
<dbReference type="PANTHER" id="PTHR40590:SF1">
    <property type="entry name" value="CYTOPLASMIC PROTEIN"/>
    <property type="match status" value="1"/>
</dbReference>
<dbReference type="PANTHER" id="PTHR40590">
    <property type="entry name" value="CYTOPLASMIC PROTEIN-RELATED"/>
    <property type="match status" value="1"/>
</dbReference>
<dbReference type="EMBL" id="JAVDQT010000003">
    <property type="protein sequence ID" value="MDR6432885.1"/>
    <property type="molecule type" value="Genomic_DNA"/>
</dbReference>
<reference evidence="2 3" key="1">
    <citation type="submission" date="2023-07" db="EMBL/GenBank/DDBJ databases">
        <title>Sorghum-associated microbial communities from plants grown in Nebraska, USA.</title>
        <authorList>
            <person name="Schachtman D."/>
        </authorList>
    </citation>
    <scope>NUCLEOTIDE SEQUENCE [LARGE SCALE GENOMIC DNA]</scope>
    <source>
        <strain evidence="2 3">DS1730</strain>
    </source>
</reference>
<gene>
    <name evidence="2" type="ORF">J2782_002627</name>
</gene>
<protein>
    <submittedName>
        <fullName evidence="2">Uncharacterized protein YbaP (TraB family)</fullName>
    </submittedName>
</protein>
<keyword evidence="1" id="KW-0732">Signal</keyword>
<feature type="signal peptide" evidence="1">
    <location>
        <begin position="1"/>
        <end position="19"/>
    </location>
</feature>
<sequence length="335" mass="37086">MKKLFFLFACVLIVSSAHARAESTQATCIPHGVNLIDGLVKKDPKLWSELQKEASEMPNHKGIFWKIEKDGLKPSYLFGTIHLSDPRVMALPEAVTNAYSDADRIVVEATDITDPKAFLRVKLEQPELIQFTDGSTLQSHLPQDRLQEIDKKLEARGIILGAVGKMKPWIITSLLALPKCERQRKLEGADFLDEYLITKAQDQGRTVLGLENAVEQLEAMNALPLDFHIRNLISTAEYGDTIEDAMETTIALYLQGETGMIMPALRKVVPDSLSGEDYALFQRVLLTDRNHIMAKRAAPILANGGVFVAVGALHLPGKEGLIELLRAQGYTVTAM</sequence>
<dbReference type="RefSeq" id="WP_310013177.1">
    <property type="nucleotide sequence ID" value="NZ_JAVDQT010000003.1"/>
</dbReference>
<accession>A0ABU1MA05</accession>
<evidence type="ECO:0000256" key="1">
    <source>
        <dbReference type="SAM" id="SignalP"/>
    </source>
</evidence>
<dbReference type="Pfam" id="PF01963">
    <property type="entry name" value="TraB_PrgY_gumN"/>
    <property type="match status" value="1"/>
</dbReference>
<evidence type="ECO:0000313" key="3">
    <source>
        <dbReference type="Proteomes" id="UP001184614"/>
    </source>
</evidence>
<keyword evidence="3" id="KW-1185">Reference proteome</keyword>
<name>A0ABU1MA05_9HYPH</name>
<evidence type="ECO:0000313" key="2">
    <source>
        <dbReference type="EMBL" id="MDR6432885.1"/>
    </source>
</evidence>
<comment type="caution">
    <text evidence="2">The sequence shown here is derived from an EMBL/GenBank/DDBJ whole genome shotgun (WGS) entry which is preliminary data.</text>
</comment>
<feature type="chain" id="PRO_5047493802" evidence="1">
    <location>
        <begin position="20"/>
        <end position="335"/>
    </location>
</feature>
<dbReference type="InterPro" id="IPR002816">
    <property type="entry name" value="TraB/PrgY/GumN_fam"/>
</dbReference>
<proteinExistence type="predicted"/>
<dbReference type="InterPro" id="IPR047111">
    <property type="entry name" value="YbaP-like"/>
</dbReference>